<keyword evidence="14 16" id="KW-0472">Membrane</keyword>
<dbReference type="Pfam" id="PF07238">
    <property type="entry name" value="PilZ"/>
    <property type="match status" value="1"/>
</dbReference>
<dbReference type="PRINTS" id="PR01439">
    <property type="entry name" value="CELLSNTHASEA"/>
</dbReference>
<accession>A0A348WR08</accession>
<comment type="subcellular location">
    <subcellularLocation>
        <location evidence="1">Cell inner membrane</location>
        <topology evidence="1">Multi-pass membrane protein</topology>
    </subcellularLocation>
</comment>
<organism evidence="19 20">
    <name type="scientific">Idiomarina baltica</name>
    <dbReference type="NCBI Taxonomy" id="190892"/>
    <lineage>
        <taxon>Bacteria</taxon>
        <taxon>Pseudomonadati</taxon>
        <taxon>Pseudomonadota</taxon>
        <taxon>Gammaproteobacteria</taxon>
        <taxon>Alteromonadales</taxon>
        <taxon>Idiomarinaceae</taxon>
        <taxon>Idiomarina</taxon>
    </lineage>
</organism>
<comment type="similarity">
    <text evidence="3">Belongs to the glycosyltransferase 2 family.</text>
</comment>
<evidence type="ECO:0000256" key="13">
    <source>
        <dbReference type="ARBA" id="ARBA00022989"/>
    </source>
</evidence>
<dbReference type="AlphaFoldDB" id="A0A348WR08"/>
<evidence type="ECO:0000256" key="9">
    <source>
        <dbReference type="ARBA" id="ARBA00022676"/>
    </source>
</evidence>
<proteinExistence type="inferred from homology"/>
<gene>
    <name evidence="19" type="primary">bcsA</name>
    <name evidence="19" type="ORF">DCR58_09340</name>
</gene>
<evidence type="ECO:0000313" key="19">
    <source>
        <dbReference type="EMBL" id="HAR56970.1"/>
    </source>
</evidence>
<dbReference type="EMBL" id="DMUP01000224">
    <property type="protein sequence ID" value="HAR56970.1"/>
    <property type="molecule type" value="Genomic_DNA"/>
</dbReference>
<dbReference type="Proteomes" id="UP000262878">
    <property type="component" value="Unassembled WGS sequence"/>
</dbReference>
<evidence type="ECO:0000256" key="4">
    <source>
        <dbReference type="ARBA" id="ARBA00012539"/>
    </source>
</evidence>
<dbReference type="GO" id="GO:0016760">
    <property type="term" value="F:cellulose synthase (UDP-forming) activity"/>
    <property type="evidence" value="ECO:0007669"/>
    <property type="project" value="UniProtKB-EC"/>
</dbReference>
<evidence type="ECO:0000313" key="20">
    <source>
        <dbReference type="Proteomes" id="UP000262878"/>
    </source>
</evidence>
<feature type="domain" description="Glycosyltransferase 2-like" evidence="17">
    <location>
        <begin position="254"/>
        <end position="423"/>
    </location>
</feature>
<name>A0A348WR08_9GAMM</name>
<feature type="transmembrane region" description="Helical" evidence="16">
    <location>
        <begin position="504"/>
        <end position="524"/>
    </location>
</feature>
<keyword evidence="13 16" id="KW-1133">Transmembrane helix</keyword>
<feature type="transmembrane region" description="Helical" evidence="16">
    <location>
        <begin position="207"/>
        <end position="228"/>
    </location>
</feature>
<comment type="catalytic activity">
    <reaction evidence="15 16">
        <text>[(1-&gt;4)-beta-D-glucosyl](n) + UDP-alpha-D-glucose = [(1-&gt;4)-beta-D-glucosyl](n+1) + UDP + H(+)</text>
        <dbReference type="Rhea" id="RHEA:19929"/>
        <dbReference type="Rhea" id="RHEA-COMP:10033"/>
        <dbReference type="Rhea" id="RHEA-COMP:10034"/>
        <dbReference type="ChEBI" id="CHEBI:15378"/>
        <dbReference type="ChEBI" id="CHEBI:18246"/>
        <dbReference type="ChEBI" id="CHEBI:58223"/>
        <dbReference type="ChEBI" id="CHEBI:58885"/>
        <dbReference type="EC" id="2.4.1.12"/>
    </reaction>
</comment>
<evidence type="ECO:0000256" key="12">
    <source>
        <dbReference type="ARBA" id="ARBA00022916"/>
    </source>
</evidence>
<dbReference type="InterPro" id="IPR029044">
    <property type="entry name" value="Nucleotide-diphossugar_trans"/>
</dbReference>
<dbReference type="NCBIfam" id="TIGR03030">
    <property type="entry name" value="CelA"/>
    <property type="match status" value="1"/>
</dbReference>
<keyword evidence="6 16" id="KW-1003">Cell membrane</keyword>
<evidence type="ECO:0000256" key="10">
    <source>
        <dbReference type="ARBA" id="ARBA00022679"/>
    </source>
</evidence>
<evidence type="ECO:0000256" key="1">
    <source>
        <dbReference type="ARBA" id="ARBA00004429"/>
    </source>
</evidence>
<dbReference type="InterPro" id="IPR003919">
    <property type="entry name" value="Cell_synth_A"/>
</dbReference>
<keyword evidence="8 16" id="KW-0973">c-di-GMP</keyword>
<dbReference type="NCBIfam" id="NF008558">
    <property type="entry name" value="PRK11498.1"/>
    <property type="match status" value="1"/>
</dbReference>
<dbReference type="PANTHER" id="PTHR43867">
    <property type="entry name" value="CELLULOSE SYNTHASE CATALYTIC SUBUNIT A [UDP-FORMING]"/>
    <property type="match status" value="1"/>
</dbReference>
<dbReference type="EC" id="2.4.1.12" evidence="4 16"/>
<keyword evidence="9 16" id="KW-0328">Glycosyltransferase</keyword>
<feature type="transmembrane region" description="Helical" evidence="16">
    <location>
        <begin position="150"/>
        <end position="167"/>
    </location>
</feature>
<sequence length="838" mass="95505">MFPRLTHQWRELRQSNSRLASLSFLIVLITDVSLLNRPKNLDLNDQGLSYWMPQLGQKSFRLLDPLRWLIQLIWLLFVYQTPEPSAPRTRKPKARYTRWLKPIGTAFNRVMNFITIPLEPLVKSRRRINLGLLAIGIAILTFVLTLPMDAAQQGLILLIFWGIALWVRKQAGQFPMIVMMLLSFFVSTRYIYWRITETINWSQPLDGTLGFILLCAEIYAWIILLFGYMQTIWPLKRKIAQLPEDTDSWPTVDIFIPTYNEPLSVVKPTIMAAKAIEWPADKLNVYLLDDGKRDEYKQFCAQLDVGYIVRPNSVHAKAGNLNHALTKTHGDYIAIFDCDHVPTRGFLQMTMGWFFKDPKLALIQTPHHFFSPDPFERNLSIFRNRPNEGELFYGLIQDGNDMWNASFFCGSCAVLKRAPLEEVGGIATETVTEDAHTALKMHRRGYQTAYLNIPLAAGLATESLADHIGQRMRWARGMAQIFRLDNPLLGKGLNWAQRLCYSNAMLYFLNGGPRLVFLIAPLAFLLLGSYIVYAPAVMIAVYALPHIIHANLTNSRKQGEYRHSFWAEMYETVLAWYILKPTTVALFAPHKGKFNVTSKGQRVDKNYFNWQISAPYITLVLISLLGFIFGIYKFFTIEDDQQLTVIINMAWLTYNLIILGGAVAVAEEAKQQRAAHRVAVDIPIHIITESEHSFAARLSDYSAQGVGVLLPSEHLLKPGQTVRINIRQATSRRSLLADVISCRNNVAGLALRFATAEEEQAFVMATFGRLDAWLGWRPHQEEQPLASLREVVGYGLTGYQRIAAQVAPYLLPFFKHLHWIGQKLSSFLPMTPGKARKS</sequence>
<dbReference type="SUPFAM" id="SSF141371">
    <property type="entry name" value="PilZ domain-like"/>
    <property type="match status" value="1"/>
</dbReference>
<keyword evidence="10 16" id="KW-0808">Transferase</keyword>
<dbReference type="InterPro" id="IPR001173">
    <property type="entry name" value="Glyco_trans_2-like"/>
</dbReference>
<evidence type="ECO:0000256" key="14">
    <source>
        <dbReference type="ARBA" id="ARBA00023136"/>
    </source>
</evidence>
<feature type="domain" description="PilZ" evidence="18">
    <location>
        <begin position="671"/>
        <end position="760"/>
    </location>
</feature>
<protein>
    <recommendedName>
        <fullName evidence="5 16">Cellulose synthase catalytic subunit [UDP-forming]</fullName>
        <ecNumber evidence="4 16">2.4.1.12</ecNumber>
    </recommendedName>
</protein>
<comment type="caution">
    <text evidence="19">The sequence shown here is derived from an EMBL/GenBank/DDBJ whole genome shotgun (WGS) entry which is preliminary data.</text>
</comment>
<reference evidence="19 20" key="1">
    <citation type="journal article" date="2018" name="Nat. Biotechnol.">
        <title>A standardized bacterial taxonomy based on genome phylogeny substantially revises the tree of life.</title>
        <authorList>
            <person name="Parks D.H."/>
            <person name="Chuvochina M."/>
            <person name="Waite D.W."/>
            <person name="Rinke C."/>
            <person name="Skarshewski A."/>
            <person name="Chaumeil P.A."/>
            <person name="Hugenholtz P."/>
        </authorList>
    </citation>
    <scope>NUCLEOTIDE SEQUENCE [LARGE SCALE GENOMIC DNA]</scope>
    <source>
        <strain evidence="19">UBA9360</strain>
    </source>
</reference>
<keyword evidence="12 16" id="KW-0135">Cellulose biosynthesis</keyword>
<feature type="transmembrane region" description="Helical" evidence="16">
    <location>
        <begin position="569"/>
        <end position="588"/>
    </location>
</feature>
<evidence type="ECO:0000256" key="2">
    <source>
        <dbReference type="ARBA" id="ARBA00005186"/>
    </source>
</evidence>
<comment type="cofactor">
    <cofactor evidence="16">
        <name>Mg(2+)</name>
        <dbReference type="ChEBI" id="CHEBI:18420"/>
    </cofactor>
</comment>
<evidence type="ECO:0000256" key="8">
    <source>
        <dbReference type="ARBA" id="ARBA00022636"/>
    </source>
</evidence>
<dbReference type="CDD" id="cd06421">
    <property type="entry name" value="CESA_CelA_like"/>
    <property type="match status" value="1"/>
</dbReference>
<dbReference type="SUPFAM" id="SSF53448">
    <property type="entry name" value="Nucleotide-diphospho-sugar transferases"/>
    <property type="match status" value="1"/>
</dbReference>
<evidence type="ECO:0000256" key="7">
    <source>
        <dbReference type="ARBA" id="ARBA00022519"/>
    </source>
</evidence>
<dbReference type="FunFam" id="3.90.550.10:FF:000061">
    <property type="entry name" value="Cellulose synthase catalytic subunit [UDP-forming]"/>
    <property type="match status" value="1"/>
</dbReference>
<feature type="transmembrane region" description="Helical" evidence="16">
    <location>
        <begin position="643"/>
        <end position="666"/>
    </location>
</feature>
<evidence type="ECO:0000256" key="6">
    <source>
        <dbReference type="ARBA" id="ARBA00022475"/>
    </source>
</evidence>
<feature type="transmembrane region" description="Helical" evidence="16">
    <location>
        <begin position="608"/>
        <end position="631"/>
    </location>
</feature>
<comment type="function">
    <text evidence="16">Catalytic subunit of cellulose synthase. It polymerizes uridine 5'-diphosphate glucose to cellulose.</text>
</comment>
<evidence type="ECO:0000256" key="16">
    <source>
        <dbReference type="RuleBase" id="RU365020"/>
    </source>
</evidence>
<dbReference type="GO" id="GO:0005886">
    <property type="term" value="C:plasma membrane"/>
    <property type="evidence" value="ECO:0007669"/>
    <property type="project" value="UniProtKB-SubCell"/>
</dbReference>
<dbReference type="PANTHER" id="PTHR43867:SF2">
    <property type="entry name" value="CELLULOSE SYNTHASE CATALYTIC SUBUNIT A [UDP-FORMING]"/>
    <property type="match status" value="1"/>
</dbReference>
<feature type="transmembrane region" description="Helical" evidence="16">
    <location>
        <begin position="530"/>
        <end position="548"/>
    </location>
</feature>
<dbReference type="UniPathway" id="UPA00694"/>
<dbReference type="InterPro" id="IPR050321">
    <property type="entry name" value="Glycosyltr_2/OpgH_subfam"/>
</dbReference>
<dbReference type="InterPro" id="IPR009875">
    <property type="entry name" value="PilZ_domain"/>
</dbReference>
<comment type="pathway">
    <text evidence="2 16">Glycan metabolism; bacterial cellulose biosynthesis.</text>
</comment>
<evidence type="ECO:0000259" key="18">
    <source>
        <dbReference type="Pfam" id="PF07238"/>
    </source>
</evidence>
<evidence type="ECO:0000256" key="15">
    <source>
        <dbReference type="ARBA" id="ARBA00048682"/>
    </source>
</evidence>
<dbReference type="Gene3D" id="3.90.550.10">
    <property type="entry name" value="Spore Coat Polysaccharide Biosynthesis Protein SpsA, Chain A"/>
    <property type="match status" value="1"/>
</dbReference>
<evidence type="ECO:0000259" key="17">
    <source>
        <dbReference type="Pfam" id="PF00535"/>
    </source>
</evidence>
<dbReference type="Pfam" id="PF00535">
    <property type="entry name" value="Glycos_transf_2"/>
    <property type="match status" value="1"/>
</dbReference>
<evidence type="ECO:0000256" key="11">
    <source>
        <dbReference type="ARBA" id="ARBA00022692"/>
    </source>
</evidence>
<evidence type="ECO:0000256" key="3">
    <source>
        <dbReference type="ARBA" id="ARBA00006739"/>
    </source>
</evidence>
<dbReference type="GO" id="GO:0035438">
    <property type="term" value="F:cyclic-di-GMP binding"/>
    <property type="evidence" value="ECO:0007669"/>
    <property type="project" value="InterPro"/>
</dbReference>
<keyword evidence="7 16" id="KW-0997">Cell inner membrane</keyword>
<dbReference type="GO" id="GO:0006011">
    <property type="term" value="P:UDP-alpha-D-glucose metabolic process"/>
    <property type="evidence" value="ECO:0007669"/>
    <property type="project" value="InterPro"/>
</dbReference>
<dbReference type="GO" id="GO:0030244">
    <property type="term" value="P:cellulose biosynthetic process"/>
    <property type="evidence" value="ECO:0007669"/>
    <property type="project" value="UniProtKB-KW"/>
</dbReference>
<feature type="transmembrane region" description="Helical" evidence="16">
    <location>
        <begin position="128"/>
        <end position="144"/>
    </location>
</feature>
<evidence type="ECO:0000256" key="5">
    <source>
        <dbReference type="ARBA" id="ARBA00018714"/>
    </source>
</evidence>
<dbReference type="Gene3D" id="2.40.10.220">
    <property type="entry name" value="predicted glycosyltransferase like domains"/>
    <property type="match status" value="1"/>
</dbReference>
<keyword evidence="11 16" id="KW-0812">Transmembrane</keyword>
<feature type="transmembrane region" description="Helical" evidence="16">
    <location>
        <begin position="174"/>
        <end position="195"/>
    </location>
</feature>